<comment type="caution">
    <text evidence="2">The sequence shown here is derived from an EMBL/GenBank/DDBJ whole genome shotgun (WGS) entry which is preliminary data.</text>
</comment>
<evidence type="ECO:0000256" key="1">
    <source>
        <dbReference type="SAM" id="MobiDB-lite"/>
    </source>
</evidence>
<sequence length="78" mass="8995">MDGFRRAQLHTLAVGIHQRAVGRSVERSVSRLGETYKADGEARRWRRIKKSYKTSSCVHSQQTGRSLNRRTRKSSLHT</sequence>
<keyword evidence="3" id="KW-1185">Reference proteome</keyword>
<organism evidence="2 3">
    <name type="scientific">Chara braunii</name>
    <name type="common">Braun's stonewort</name>
    <dbReference type="NCBI Taxonomy" id="69332"/>
    <lineage>
        <taxon>Eukaryota</taxon>
        <taxon>Viridiplantae</taxon>
        <taxon>Streptophyta</taxon>
        <taxon>Charophyceae</taxon>
        <taxon>Charales</taxon>
        <taxon>Characeae</taxon>
        <taxon>Chara</taxon>
    </lineage>
</organism>
<feature type="compositionally biased region" description="Polar residues" evidence="1">
    <location>
        <begin position="53"/>
        <end position="66"/>
    </location>
</feature>
<evidence type="ECO:0000313" key="2">
    <source>
        <dbReference type="EMBL" id="GBG90132.1"/>
    </source>
</evidence>
<dbReference type="AlphaFoldDB" id="A0A388M6N2"/>
<evidence type="ECO:0000313" key="3">
    <source>
        <dbReference type="Proteomes" id="UP000265515"/>
    </source>
</evidence>
<proteinExistence type="predicted"/>
<dbReference type="Proteomes" id="UP000265515">
    <property type="component" value="Unassembled WGS sequence"/>
</dbReference>
<reference evidence="2 3" key="1">
    <citation type="journal article" date="2018" name="Cell">
        <title>The Chara Genome: Secondary Complexity and Implications for Plant Terrestrialization.</title>
        <authorList>
            <person name="Nishiyama T."/>
            <person name="Sakayama H."/>
            <person name="Vries J.D."/>
            <person name="Buschmann H."/>
            <person name="Saint-Marcoux D."/>
            <person name="Ullrich K.K."/>
            <person name="Haas F.B."/>
            <person name="Vanderstraeten L."/>
            <person name="Becker D."/>
            <person name="Lang D."/>
            <person name="Vosolsobe S."/>
            <person name="Rombauts S."/>
            <person name="Wilhelmsson P.K.I."/>
            <person name="Janitza P."/>
            <person name="Kern R."/>
            <person name="Heyl A."/>
            <person name="Rumpler F."/>
            <person name="Villalobos L.I.A.C."/>
            <person name="Clay J.M."/>
            <person name="Skokan R."/>
            <person name="Toyoda A."/>
            <person name="Suzuki Y."/>
            <person name="Kagoshima H."/>
            <person name="Schijlen E."/>
            <person name="Tajeshwar N."/>
            <person name="Catarino B."/>
            <person name="Hetherington A.J."/>
            <person name="Saltykova A."/>
            <person name="Bonnot C."/>
            <person name="Breuninger H."/>
            <person name="Symeonidi A."/>
            <person name="Radhakrishnan G.V."/>
            <person name="Van Nieuwerburgh F."/>
            <person name="Deforce D."/>
            <person name="Chang C."/>
            <person name="Karol K.G."/>
            <person name="Hedrich R."/>
            <person name="Ulvskov P."/>
            <person name="Glockner G."/>
            <person name="Delwiche C.F."/>
            <person name="Petrasek J."/>
            <person name="Van de Peer Y."/>
            <person name="Friml J."/>
            <person name="Beilby M."/>
            <person name="Dolan L."/>
            <person name="Kohara Y."/>
            <person name="Sugano S."/>
            <person name="Fujiyama A."/>
            <person name="Delaux P.-M."/>
            <person name="Quint M."/>
            <person name="TheiBen G."/>
            <person name="Hagemann M."/>
            <person name="Harholt J."/>
            <person name="Dunand C."/>
            <person name="Zachgo S."/>
            <person name="Langdale J."/>
            <person name="Maumus F."/>
            <person name="Straeten D.V.D."/>
            <person name="Gould S.B."/>
            <person name="Rensing S.A."/>
        </authorList>
    </citation>
    <scope>NUCLEOTIDE SEQUENCE [LARGE SCALE GENOMIC DNA]</scope>
    <source>
        <strain evidence="2 3">S276</strain>
    </source>
</reference>
<accession>A0A388M6N2</accession>
<dbReference type="Gramene" id="GBG90132">
    <property type="protein sequence ID" value="GBG90132"/>
    <property type="gene ID" value="CBR_g50226"/>
</dbReference>
<name>A0A388M6N2_CHABU</name>
<feature type="compositionally biased region" description="Basic residues" evidence="1">
    <location>
        <begin position="67"/>
        <end position="78"/>
    </location>
</feature>
<dbReference type="EMBL" id="BFEA01000788">
    <property type="protein sequence ID" value="GBG90132.1"/>
    <property type="molecule type" value="Genomic_DNA"/>
</dbReference>
<gene>
    <name evidence="2" type="ORF">CBR_g50226</name>
</gene>
<feature type="region of interest" description="Disordered" evidence="1">
    <location>
        <begin position="51"/>
        <end position="78"/>
    </location>
</feature>
<protein>
    <submittedName>
        <fullName evidence="2">Uncharacterized protein</fullName>
    </submittedName>
</protein>